<sequence length="375" mass="42064">MALGRWRPGSRTAPSRRRRHFLKRRRKDLRCGKDTTTSQEVDPAITVTPAIPAAVRVGNYYAEDQEEVLRYIAEVHAGLLADHEWLRKNARKLRQENGLTRRYSVPEILAKQHEADGFDVFVDPEEALLMAERAAKDSEWSRVTRPELSTAEAEEIQEGIGFVIATAAGGSPIGVEEVLELLDRSVAGGEARHDGQPPRPLVERLFQVLKALLRPSAATVRPKLEGPWQKAPPGRFGALNPRKSLGRLLERLAPLRREEKDLAKEGTAEVFQAMERLSQSLLPALQRMADGSRGQRRGQMASLVTRVSQENGLSISSALAQALLQQMETQGLLQMKGRDVMLSNTVKAHAKKRLERRRQRQQAREAAKRRKKEKG</sequence>
<feature type="compositionally biased region" description="Basic residues" evidence="1">
    <location>
        <begin position="348"/>
        <end position="375"/>
    </location>
</feature>
<evidence type="ECO:0000313" key="3">
    <source>
        <dbReference type="EMBL" id="CAK9066730.1"/>
    </source>
</evidence>
<evidence type="ECO:0000313" key="2">
    <source>
        <dbReference type="EMBL" id="CAK9065625.1"/>
    </source>
</evidence>
<gene>
    <name evidence="2" type="ORF">CCMP2556_LOCUS32253</name>
    <name evidence="3" type="ORF">CCMP2556_LOCUS32783</name>
</gene>
<name>A0ABP0NPC5_9DINO</name>
<protein>
    <submittedName>
        <fullName evidence="2">Uncharacterized protein</fullName>
    </submittedName>
</protein>
<proteinExistence type="predicted"/>
<dbReference type="Proteomes" id="UP001642484">
    <property type="component" value="Unassembled WGS sequence"/>
</dbReference>
<evidence type="ECO:0000256" key="1">
    <source>
        <dbReference type="SAM" id="MobiDB-lite"/>
    </source>
</evidence>
<dbReference type="EMBL" id="CAXAMN010022139">
    <property type="protein sequence ID" value="CAK9066730.1"/>
    <property type="molecule type" value="Genomic_DNA"/>
</dbReference>
<organism evidence="2 4">
    <name type="scientific">Durusdinium trenchii</name>
    <dbReference type="NCBI Taxonomy" id="1381693"/>
    <lineage>
        <taxon>Eukaryota</taxon>
        <taxon>Sar</taxon>
        <taxon>Alveolata</taxon>
        <taxon>Dinophyceae</taxon>
        <taxon>Suessiales</taxon>
        <taxon>Symbiodiniaceae</taxon>
        <taxon>Durusdinium</taxon>
    </lineage>
</organism>
<keyword evidence="4" id="KW-1185">Reference proteome</keyword>
<accession>A0ABP0NPC5</accession>
<dbReference type="EMBL" id="CAXAMN010022028">
    <property type="protein sequence ID" value="CAK9065625.1"/>
    <property type="molecule type" value="Genomic_DNA"/>
</dbReference>
<evidence type="ECO:0000313" key="4">
    <source>
        <dbReference type="Proteomes" id="UP001642484"/>
    </source>
</evidence>
<comment type="caution">
    <text evidence="2">The sequence shown here is derived from an EMBL/GenBank/DDBJ whole genome shotgun (WGS) entry which is preliminary data.</text>
</comment>
<feature type="region of interest" description="Disordered" evidence="1">
    <location>
        <begin position="343"/>
        <end position="375"/>
    </location>
</feature>
<reference evidence="2 4" key="1">
    <citation type="submission" date="2024-02" db="EMBL/GenBank/DDBJ databases">
        <authorList>
            <person name="Chen Y."/>
            <person name="Shah S."/>
            <person name="Dougan E. K."/>
            <person name="Thang M."/>
            <person name="Chan C."/>
        </authorList>
    </citation>
    <scope>NUCLEOTIDE SEQUENCE [LARGE SCALE GENOMIC DNA]</scope>
</reference>